<sequence length="28" mass="2860">EGERDLVERDPASERDEDGGGCGCGGGH</sequence>
<reference evidence="2 3" key="1">
    <citation type="journal article" date="2018" name="Front. Plant Sci.">
        <title>Red Clover (Trifolium pratense) and Zigzag Clover (T. medium) - A Picture of Genomic Similarities and Differences.</title>
        <authorList>
            <person name="Dluhosova J."/>
            <person name="Istvanek J."/>
            <person name="Nedelnik J."/>
            <person name="Repkova J."/>
        </authorList>
    </citation>
    <scope>NUCLEOTIDE SEQUENCE [LARGE SCALE GENOMIC DNA]</scope>
    <source>
        <strain evidence="3">cv. 10/8</strain>
        <tissue evidence="2">Leaf</tissue>
    </source>
</reference>
<dbReference type="EMBL" id="LXQA010391291">
    <property type="protein sequence ID" value="MCI48763.1"/>
    <property type="molecule type" value="Genomic_DNA"/>
</dbReference>
<comment type="caution">
    <text evidence="2">The sequence shown here is derived from an EMBL/GenBank/DDBJ whole genome shotgun (WGS) entry which is preliminary data.</text>
</comment>
<feature type="non-terminal residue" evidence="2">
    <location>
        <position position="1"/>
    </location>
</feature>
<keyword evidence="3" id="KW-1185">Reference proteome</keyword>
<evidence type="ECO:0000313" key="3">
    <source>
        <dbReference type="Proteomes" id="UP000265520"/>
    </source>
</evidence>
<accession>A0A392SIR3</accession>
<protein>
    <submittedName>
        <fullName evidence="2">Uncharacterized protein</fullName>
    </submittedName>
</protein>
<proteinExistence type="predicted"/>
<organism evidence="2 3">
    <name type="scientific">Trifolium medium</name>
    <dbReference type="NCBI Taxonomy" id="97028"/>
    <lineage>
        <taxon>Eukaryota</taxon>
        <taxon>Viridiplantae</taxon>
        <taxon>Streptophyta</taxon>
        <taxon>Embryophyta</taxon>
        <taxon>Tracheophyta</taxon>
        <taxon>Spermatophyta</taxon>
        <taxon>Magnoliopsida</taxon>
        <taxon>eudicotyledons</taxon>
        <taxon>Gunneridae</taxon>
        <taxon>Pentapetalae</taxon>
        <taxon>rosids</taxon>
        <taxon>fabids</taxon>
        <taxon>Fabales</taxon>
        <taxon>Fabaceae</taxon>
        <taxon>Papilionoideae</taxon>
        <taxon>50 kb inversion clade</taxon>
        <taxon>NPAAA clade</taxon>
        <taxon>Hologalegina</taxon>
        <taxon>IRL clade</taxon>
        <taxon>Trifolieae</taxon>
        <taxon>Trifolium</taxon>
    </lineage>
</organism>
<dbReference type="AlphaFoldDB" id="A0A392SIR3"/>
<name>A0A392SIR3_9FABA</name>
<evidence type="ECO:0000256" key="1">
    <source>
        <dbReference type="SAM" id="MobiDB-lite"/>
    </source>
</evidence>
<feature type="compositionally biased region" description="Basic and acidic residues" evidence="1">
    <location>
        <begin position="1"/>
        <end position="14"/>
    </location>
</feature>
<dbReference type="Proteomes" id="UP000265520">
    <property type="component" value="Unassembled WGS sequence"/>
</dbReference>
<evidence type="ECO:0000313" key="2">
    <source>
        <dbReference type="EMBL" id="MCI48763.1"/>
    </source>
</evidence>
<feature type="region of interest" description="Disordered" evidence="1">
    <location>
        <begin position="1"/>
        <end position="28"/>
    </location>
</feature>